<evidence type="ECO:0000313" key="2">
    <source>
        <dbReference type="EMBL" id="KKK41764.1"/>
    </source>
</evidence>
<dbReference type="AlphaFoldDB" id="A0A0F8XHZ4"/>
<dbReference type="EMBL" id="LAZR01070373">
    <property type="protein sequence ID" value="KKK41764.1"/>
    <property type="molecule type" value="Genomic_DNA"/>
</dbReference>
<reference evidence="2" key="1">
    <citation type="journal article" date="2015" name="Nature">
        <title>Complex archaea that bridge the gap between prokaryotes and eukaryotes.</title>
        <authorList>
            <person name="Spang A."/>
            <person name="Saw J.H."/>
            <person name="Jorgensen S.L."/>
            <person name="Zaremba-Niedzwiedzka K."/>
            <person name="Martijn J."/>
            <person name="Lind A.E."/>
            <person name="van Eijk R."/>
            <person name="Schleper C."/>
            <person name="Guy L."/>
            <person name="Ettema T.J."/>
        </authorList>
    </citation>
    <scope>NUCLEOTIDE SEQUENCE</scope>
</reference>
<comment type="caution">
    <text evidence="2">The sequence shown here is derived from an EMBL/GenBank/DDBJ whole genome shotgun (WGS) entry which is preliminary data.</text>
</comment>
<name>A0A0F8XHZ4_9ZZZZ</name>
<keyword evidence="1" id="KW-1133">Transmembrane helix</keyword>
<evidence type="ECO:0008006" key="3">
    <source>
        <dbReference type="Google" id="ProtNLM"/>
    </source>
</evidence>
<feature type="non-terminal residue" evidence="2">
    <location>
        <position position="188"/>
    </location>
</feature>
<sequence length="188" mass="21633">MDKQEKIILTVTIVLIASLFIYFSSLPISSEDDLLTGGILSDLEEDNYQNTNKLHWGHIPITYKFENECRERQINLTKLAFKQIGIETDWKVSFNKVDENPDISIYCKPTEWKRDSDLTLGDAVYEVDDYNKNLVTHAEINFYGQGQVCATGYPALEVHEILHTFGFRDTVILNKIISRYAAESTRKC</sequence>
<dbReference type="SUPFAM" id="SSF55486">
    <property type="entry name" value="Metalloproteases ('zincins'), catalytic domain"/>
    <property type="match status" value="1"/>
</dbReference>
<evidence type="ECO:0000256" key="1">
    <source>
        <dbReference type="SAM" id="Phobius"/>
    </source>
</evidence>
<proteinExistence type="predicted"/>
<gene>
    <name evidence="2" type="ORF">LCGC14_2518160</name>
</gene>
<protein>
    <recommendedName>
        <fullName evidence="3">Peptidase M10 metallopeptidase domain-containing protein</fullName>
    </recommendedName>
</protein>
<organism evidence="2">
    <name type="scientific">marine sediment metagenome</name>
    <dbReference type="NCBI Taxonomy" id="412755"/>
    <lineage>
        <taxon>unclassified sequences</taxon>
        <taxon>metagenomes</taxon>
        <taxon>ecological metagenomes</taxon>
    </lineage>
</organism>
<keyword evidence="1" id="KW-0472">Membrane</keyword>
<keyword evidence="1" id="KW-0812">Transmembrane</keyword>
<feature type="transmembrane region" description="Helical" evidence="1">
    <location>
        <begin position="7"/>
        <end position="25"/>
    </location>
</feature>
<accession>A0A0F8XHZ4</accession>